<feature type="region of interest" description="Disordered" evidence="3">
    <location>
        <begin position="631"/>
        <end position="650"/>
    </location>
</feature>
<organism evidence="5 6">
    <name type="scientific">Pseudomonas coronafaciens pv. coronafaciens</name>
    <dbReference type="NCBI Taxonomy" id="235275"/>
    <lineage>
        <taxon>Bacteria</taxon>
        <taxon>Pseudomonadati</taxon>
        <taxon>Pseudomonadota</taxon>
        <taxon>Gammaproteobacteria</taxon>
        <taxon>Pseudomonadales</taxon>
        <taxon>Pseudomonadaceae</taxon>
        <taxon>Pseudomonas</taxon>
        <taxon>Pseudomonas coronafaciens</taxon>
    </lineage>
</organism>
<dbReference type="GO" id="GO:0005524">
    <property type="term" value="F:ATP binding"/>
    <property type="evidence" value="ECO:0007669"/>
    <property type="project" value="UniProtKB-KW"/>
</dbReference>
<proteinExistence type="predicted"/>
<evidence type="ECO:0000256" key="3">
    <source>
        <dbReference type="SAM" id="MobiDB-lite"/>
    </source>
</evidence>
<dbReference type="GO" id="GO:0003676">
    <property type="term" value="F:nucleic acid binding"/>
    <property type="evidence" value="ECO:0007669"/>
    <property type="project" value="InterPro"/>
</dbReference>
<dbReference type="Pfam" id="PF00271">
    <property type="entry name" value="Helicase_C"/>
    <property type="match status" value="1"/>
</dbReference>
<dbReference type="GO" id="GO:0006289">
    <property type="term" value="P:nucleotide-excision repair"/>
    <property type="evidence" value="ECO:0007669"/>
    <property type="project" value="TreeGrafter"/>
</dbReference>
<dbReference type="PANTHER" id="PTHR47957">
    <property type="entry name" value="ATP-DEPENDENT HELICASE HRQ1"/>
    <property type="match status" value="1"/>
</dbReference>
<keyword evidence="5" id="KW-0347">Helicase</keyword>
<feature type="domain" description="Helicase ATP-binding" evidence="4">
    <location>
        <begin position="102"/>
        <end position="373"/>
    </location>
</feature>
<dbReference type="Pfam" id="PF00270">
    <property type="entry name" value="DEAD"/>
    <property type="match status" value="1"/>
</dbReference>
<protein>
    <submittedName>
        <fullName evidence="5">DEAD/DEAH box helicase</fullName>
    </submittedName>
</protein>
<dbReference type="Pfam" id="PF09369">
    <property type="entry name" value="MZB"/>
    <property type="match status" value="1"/>
</dbReference>
<dbReference type="GO" id="GO:0043138">
    <property type="term" value="F:3'-5' DNA helicase activity"/>
    <property type="evidence" value="ECO:0007669"/>
    <property type="project" value="TreeGrafter"/>
</dbReference>
<accession>A0AAE6ULS4</accession>
<dbReference type="PANTHER" id="PTHR47957:SF3">
    <property type="entry name" value="ATP-DEPENDENT HELICASE HRQ1"/>
    <property type="match status" value="1"/>
</dbReference>
<evidence type="ECO:0000313" key="6">
    <source>
        <dbReference type="Proteomes" id="UP000423413"/>
    </source>
</evidence>
<dbReference type="SUPFAM" id="SSF52540">
    <property type="entry name" value="P-loop containing nucleoside triphosphate hydrolases"/>
    <property type="match status" value="2"/>
</dbReference>
<dbReference type="Gene3D" id="3.40.50.300">
    <property type="entry name" value="P-loop containing nucleotide triphosphate hydrolases"/>
    <property type="match status" value="2"/>
</dbReference>
<dbReference type="InterPro" id="IPR018973">
    <property type="entry name" value="MZB"/>
</dbReference>
<evidence type="ECO:0000256" key="2">
    <source>
        <dbReference type="ARBA" id="ARBA00022840"/>
    </source>
</evidence>
<dbReference type="GO" id="GO:0036297">
    <property type="term" value="P:interstrand cross-link repair"/>
    <property type="evidence" value="ECO:0007669"/>
    <property type="project" value="TreeGrafter"/>
</dbReference>
<dbReference type="InterPro" id="IPR011545">
    <property type="entry name" value="DEAD/DEAH_box_helicase_dom"/>
</dbReference>
<dbReference type="InterPro" id="IPR027417">
    <property type="entry name" value="P-loop_NTPase"/>
</dbReference>
<evidence type="ECO:0000259" key="4">
    <source>
        <dbReference type="PROSITE" id="PS51192"/>
    </source>
</evidence>
<dbReference type="PROSITE" id="PS51192">
    <property type="entry name" value="HELICASE_ATP_BIND_1"/>
    <property type="match status" value="1"/>
</dbReference>
<dbReference type="EMBL" id="CP046441">
    <property type="protein sequence ID" value="QGT82214.1"/>
    <property type="molecule type" value="Genomic_DNA"/>
</dbReference>
<keyword evidence="1" id="KW-0547">Nucleotide-binding</keyword>
<keyword evidence="2" id="KW-0067">ATP-binding</keyword>
<reference evidence="5 6" key="1">
    <citation type="submission" date="2019-11" db="EMBL/GenBank/DDBJ databases">
        <title>Complete genome sequence of Pseudomonas syringae pv. coronafaciens isolate B19001 originated in imported oat cereal.</title>
        <authorList>
            <person name="Kim S.M."/>
            <person name="Lee B.C."/>
            <person name="Seo S.J."/>
            <person name="Lee J.E."/>
            <person name="Choi N.J."/>
            <person name="Park J.H."/>
        </authorList>
    </citation>
    <scope>NUCLEOTIDE SEQUENCE [LARGE SCALE GENOMIC DNA]</scope>
    <source>
        <strain evidence="5 6">B19001</strain>
    </source>
</reference>
<sequence length="1735" mass="193538">MTNNSYSVQSVHKTLLDTFHQYLSAQYHIWDEWLISERKRILEEVGNTYQLPRLEATPQYAQGKDYSQLAIPSEARAILQCAATDPSTGIPERAYTHQTKAVEQFFTGKDLIVATGTGSGKTESFLMPILSNLAIEASIRKESWSMPGVRALLLYPMNALVNDQLGRLRRLFGNEAVKDQLRGKSYRNARFGMYTSRSPYPGKASNGKNKKRIEKELDQLYFQGMTDEFRARLQAEGKWPAKDLERFIANGFKTEVSDVELITRHEMHISPPDLLVTNYSMLEYMMLRPIEAPIFEQTARWLAQDTANVFTIVLDEAHMYRGSGGAEVAYLLRRLQARLGISRDRIRFILTSASLGASDRAKEDIKVFAAKLTGGESSQFELITGDPEPRPSGERADMKTEDILAKFEYSVLLGLQNFDEVKAALTTLSQALNLQVADLQTKSADLQQFAYDMLGHIPVAYLVAQQLTTSPTTLKDCAKSAFSETEHGELALESLLALMAFAKDQKKGRPFCPIRSHVFFRGLSGLYACTNTECGRERLSAPKILGRLHATERLHCDCGSRVYELLTHRSCGAAYLRAFMQPGGNFLWHQPSNGAWTDTQLMEAQFYVLTQSEVESTTGCVTWLHIKTGQLAPQKPSGAPSEQYLPLLRPETPTRDYGRNVLSIRGDCPACGQRSRPEAPIAMDLATKGEAPFAHLIRAQIATQPISKIPTPQAPNGGRKTIVFSDGRQKAARLARDIPREIELDVFRQTLFMAARELQDLGNDKEPRLNDELYTAFLKCLIDHNLRFFDGDDRYYVEAHLRDFESFYDNSLSLALNDQLKAPPSFWAILLKQLGTPFYSISALSLGYVAPSKTASNRLRADIKGLATDDLNAVAVVWIQRLLARFAFGRDLAEGVRAQASRYPLRPATALDGFSAIQRAFLTSKGVNVEVLAERLAHNLCEAKPDGSIYLRPSHVVLRSALSDLWAQCEHCKTISPLPILGHCPNCTRPGVDLVDPDATSYLRARKGFWRDPVVRVVLGGQSPMSVDVQEHSAQLSHKDSNTPSPTTEVFERQFRDILRVGERSVDVLSCTTTMEVGIDIGSLIAVSMRNVPPMRQNYQQRAGRAGRRGAAVSTVLTYAQTGAHDAFYFLNPDRMLAGDPPRPVLDTNNSRIADRHVLAQLLQDFFRPLAGISKTHDILTVLGDTWSFFQREEEPTSFESFKSWVRESRSGKESLQRAQNWLPLGLNADIVAESMIAALETRAPSTQEGLEASLIEFLFSHGLLPSYAFPTDLCSLQIQELTPGVRGGFRIAEQAQQSLSVALSEYAPGRLVVVNKKTYRVGTVTASGPDSEVNRASALFDRARVYRHCTQCSFTAGFIAGDDGAVMCPQCGAEALRTMTLIRPETVFPRGKREINEFDDEQVYSRVSKAQLPLPNEDLLLQTTPFGKKAGLVSRRQQRLIVVNEGDPNSLIEEVGFRVCELCGKVLSEGEQETTHTRDYYIQGNRSQSAQRCEGEFQRVFLGYDFTSDILLMRVNLTEPLRFDLLSRRHRMPVEDALQTLCEALTLSIGRILDIDSREVSSGFRFGNDGNSDFADIFIYDTLSGGAGYALQAKESFGEIFEQTQHLLADCSCAASCENCLRHYRNRFSHSRLDRSLALEFAAYIEFGEVPESLPLHKQMEVLAPLVEMIKLAGWDFSCVASGLYVSTKEKQFLIEACPSLRAAADVKKAGLVNLIFTPYELARDLPSAFAELT</sequence>
<dbReference type="SMART" id="SM00490">
    <property type="entry name" value="HELICc"/>
    <property type="match status" value="1"/>
</dbReference>
<keyword evidence="5" id="KW-0378">Hydrolase</keyword>
<dbReference type="SMART" id="SM00487">
    <property type="entry name" value="DEXDc"/>
    <property type="match status" value="1"/>
</dbReference>
<dbReference type="InterPro" id="IPR001650">
    <property type="entry name" value="Helicase_C-like"/>
</dbReference>
<dbReference type="Proteomes" id="UP000423413">
    <property type="component" value="Chromosome"/>
</dbReference>
<dbReference type="InterPro" id="IPR014001">
    <property type="entry name" value="Helicase_ATP-bd"/>
</dbReference>
<evidence type="ECO:0000313" key="5">
    <source>
        <dbReference type="EMBL" id="QGT82214.1"/>
    </source>
</evidence>
<evidence type="ECO:0000256" key="1">
    <source>
        <dbReference type="ARBA" id="ARBA00022741"/>
    </source>
</evidence>
<gene>
    <name evidence="5" type="ORF">GMO17_14025</name>
</gene>
<dbReference type="RefSeq" id="WP_122355662.1">
    <property type="nucleotide sequence ID" value="NZ_CP046441.1"/>
</dbReference>
<name>A0AAE6ULS4_9PSED</name>